<feature type="binding site" evidence="10">
    <location>
        <position position="10"/>
    </location>
    <ligand>
        <name>Mg(2+)</name>
        <dbReference type="ChEBI" id="CHEBI:18420"/>
    </ligand>
</feature>
<comment type="catalytic activity">
    <reaction evidence="10">
        <text>L-histidinol phosphate + H2O = L-histidinol + phosphate</text>
        <dbReference type="Rhea" id="RHEA:14465"/>
        <dbReference type="ChEBI" id="CHEBI:15377"/>
        <dbReference type="ChEBI" id="CHEBI:43474"/>
        <dbReference type="ChEBI" id="CHEBI:57699"/>
        <dbReference type="ChEBI" id="CHEBI:57980"/>
        <dbReference type="EC" id="3.1.3.15"/>
    </reaction>
</comment>
<dbReference type="NCBIfam" id="TIGR01261">
    <property type="entry name" value="hisB_Nterm"/>
    <property type="match status" value="1"/>
</dbReference>
<keyword evidence="8 10" id="KW-0456">Lyase</keyword>
<keyword evidence="7 10" id="KW-0368">Histidine biosynthesis</keyword>
<feature type="region of interest" description="Histidinol-phosphatase" evidence="10">
    <location>
        <begin position="1"/>
        <end position="168"/>
    </location>
</feature>
<keyword evidence="4 10" id="KW-0479">Metal-binding</keyword>
<dbReference type="GO" id="GO:0000105">
    <property type="term" value="P:L-histidine biosynthetic process"/>
    <property type="evidence" value="ECO:0007669"/>
    <property type="project" value="UniProtKB-UniRule"/>
</dbReference>
<dbReference type="InterPro" id="IPR005954">
    <property type="entry name" value="HisB_N"/>
</dbReference>
<gene>
    <name evidence="10 11" type="primary">hisB</name>
    <name evidence="11" type="ORF">VZ068_09850</name>
</gene>
<evidence type="ECO:0000256" key="10">
    <source>
        <dbReference type="HAMAP-Rule" id="MF_01022"/>
    </source>
</evidence>
<reference evidence="11" key="1">
    <citation type="submission" date="2024-02" db="EMBL/GenBank/DDBJ databases">
        <title>Complete genome sequence of Xanthomonas sp. 10-10.</title>
        <authorList>
            <person name="Biessy A."/>
            <person name="Ciotola M."/>
            <person name="Cadieux M."/>
            <person name="Soufiane B."/>
            <person name="Laforest M."/>
            <person name="Filion M."/>
        </authorList>
    </citation>
    <scope>NUCLEOTIDE SEQUENCE</scope>
    <source>
        <strain evidence="11">10-10</strain>
    </source>
</reference>
<dbReference type="EC" id="4.2.1.19" evidence="10"/>
<dbReference type="InterPro" id="IPR006543">
    <property type="entry name" value="Histidinol-phos"/>
</dbReference>
<dbReference type="PANTHER" id="PTHR23133">
    <property type="entry name" value="IMIDAZOLEGLYCEROL-PHOSPHATE DEHYDRATASE HIS7"/>
    <property type="match status" value="1"/>
</dbReference>
<dbReference type="HAMAP" id="MF_01022">
    <property type="entry name" value="Bifunc_HisB"/>
    <property type="match status" value="1"/>
</dbReference>
<dbReference type="GO" id="GO:0005737">
    <property type="term" value="C:cytoplasm"/>
    <property type="evidence" value="ECO:0007669"/>
    <property type="project" value="UniProtKB-SubCell"/>
</dbReference>
<dbReference type="NCBIfam" id="TIGR01662">
    <property type="entry name" value="HAD-SF-IIIA"/>
    <property type="match status" value="1"/>
</dbReference>
<feature type="active site" description="Nucleophile" evidence="10">
    <location>
        <position position="8"/>
    </location>
</feature>
<comment type="similarity">
    <text evidence="10">In the N-terminal section; belongs to the histidinol-phosphatase family.</text>
</comment>
<dbReference type="InterPro" id="IPR023214">
    <property type="entry name" value="HAD_sf"/>
</dbReference>
<feature type="region of interest" description="Imidazoleglycerol-phosphate dehydratase" evidence="10">
    <location>
        <begin position="169"/>
        <end position="375"/>
    </location>
</feature>
<evidence type="ECO:0000256" key="7">
    <source>
        <dbReference type="ARBA" id="ARBA00023102"/>
    </source>
</evidence>
<evidence type="ECO:0000256" key="2">
    <source>
        <dbReference type="ARBA" id="ARBA00022490"/>
    </source>
</evidence>
<dbReference type="InterPro" id="IPR020568">
    <property type="entry name" value="Ribosomal_Su5_D2-typ_SF"/>
</dbReference>
<dbReference type="EMBL" id="CP144460">
    <property type="protein sequence ID" value="XBS39766.1"/>
    <property type="molecule type" value="Genomic_DNA"/>
</dbReference>
<feature type="binding site" evidence="10">
    <location>
        <position position="8"/>
    </location>
    <ligand>
        <name>Mg(2+)</name>
        <dbReference type="ChEBI" id="CHEBI:18420"/>
    </ligand>
</feature>
<dbReference type="InterPro" id="IPR038494">
    <property type="entry name" value="IGPD_sf"/>
</dbReference>
<dbReference type="Pfam" id="PF00475">
    <property type="entry name" value="IGPD"/>
    <property type="match status" value="1"/>
</dbReference>
<dbReference type="InterPro" id="IPR036412">
    <property type="entry name" value="HAD-like_sf"/>
</dbReference>
<dbReference type="FunFam" id="3.30.230.40:FF:000003">
    <property type="entry name" value="Imidazoleglycerol-phosphate dehydratase HisB"/>
    <property type="match status" value="1"/>
</dbReference>
<proteinExistence type="inferred from homology"/>
<evidence type="ECO:0000256" key="1">
    <source>
        <dbReference type="ARBA" id="ARBA00005047"/>
    </source>
</evidence>
<dbReference type="InterPro" id="IPR000807">
    <property type="entry name" value="ImidazoleglycerolP_deHydtase"/>
</dbReference>
<keyword evidence="9 10" id="KW-0511">Multifunctional enzyme</keyword>
<evidence type="ECO:0000256" key="5">
    <source>
        <dbReference type="ARBA" id="ARBA00022801"/>
    </source>
</evidence>
<dbReference type="Gene3D" id="3.40.50.1000">
    <property type="entry name" value="HAD superfamily/HAD-like"/>
    <property type="match status" value="1"/>
</dbReference>
<evidence type="ECO:0000256" key="9">
    <source>
        <dbReference type="ARBA" id="ARBA00023268"/>
    </source>
</evidence>
<dbReference type="PANTHER" id="PTHR23133:SF2">
    <property type="entry name" value="IMIDAZOLEGLYCEROL-PHOSPHATE DEHYDRATASE"/>
    <property type="match status" value="1"/>
</dbReference>
<evidence type="ECO:0000256" key="3">
    <source>
        <dbReference type="ARBA" id="ARBA00022605"/>
    </source>
</evidence>
<dbReference type="PROSITE" id="PS00955">
    <property type="entry name" value="IGP_DEHYDRATASE_2"/>
    <property type="match status" value="1"/>
</dbReference>
<comment type="cofactor">
    <cofactor evidence="10">
        <name>Mg(2+)</name>
        <dbReference type="ChEBI" id="CHEBI:18420"/>
    </cofactor>
</comment>
<dbReference type="EC" id="3.1.3.15" evidence="10"/>
<dbReference type="InterPro" id="IPR006549">
    <property type="entry name" value="HAD-SF_hydro_IIIA"/>
</dbReference>
<dbReference type="HAMAP" id="MF_00076">
    <property type="entry name" value="HisB"/>
    <property type="match status" value="1"/>
</dbReference>
<name>A0AAU7PDR7_9XANT</name>
<dbReference type="NCBIfam" id="NF003937">
    <property type="entry name" value="PRK05446.1"/>
    <property type="match status" value="1"/>
</dbReference>
<organism evidence="11">
    <name type="scientific">Xanthomonas sp. 10-10</name>
    <dbReference type="NCBI Taxonomy" id="3115848"/>
    <lineage>
        <taxon>Bacteria</taxon>
        <taxon>Pseudomonadati</taxon>
        <taxon>Pseudomonadota</taxon>
        <taxon>Gammaproteobacteria</taxon>
        <taxon>Lysobacterales</taxon>
        <taxon>Lysobacteraceae</taxon>
        <taxon>Xanthomonas</taxon>
    </lineage>
</organism>
<comment type="catalytic activity">
    <reaction evidence="10">
        <text>D-erythro-1-(imidazol-4-yl)glycerol 3-phosphate = 3-(imidazol-4-yl)-2-oxopropyl phosphate + H2O</text>
        <dbReference type="Rhea" id="RHEA:11040"/>
        <dbReference type="ChEBI" id="CHEBI:15377"/>
        <dbReference type="ChEBI" id="CHEBI:57766"/>
        <dbReference type="ChEBI" id="CHEBI:58278"/>
        <dbReference type="EC" id="4.2.1.19"/>
    </reaction>
</comment>
<dbReference type="GO" id="GO:0004424">
    <property type="term" value="F:imidazoleglycerol-phosphate dehydratase activity"/>
    <property type="evidence" value="ECO:0007669"/>
    <property type="project" value="UniProtKB-UniRule"/>
</dbReference>
<dbReference type="SUPFAM" id="SSF56784">
    <property type="entry name" value="HAD-like"/>
    <property type="match status" value="1"/>
</dbReference>
<comment type="subcellular location">
    <subcellularLocation>
        <location evidence="10">Cytoplasm</location>
    </subcellularLocation>
</comment>
<evidence type="ECO:0000256" key="8">
    <source>
        <dbReference type="ARBA" id="ARBA00023239"/>
    </source>
</evidence>
<sequence length="375" mass="41822">MTPILFVDRDGTLIAEPADYQIDAYEKLRFVDNVIPAMLKLRDAGYQFVIVTNQDGLGSESYPRAAFDGPNNLMLQIFASQGIEFREVLIDCSWPADNAPTRKPGVGLMVPYLQDRNIDWSRSAMVGDRLTDIQFAQNLNIRGFQLRTDEFGGEWDWPGIAHELADAPRRATVQRNTKETRIRVELDLDRVAEPHTATGLPFFDHMLEQIGKHGGFALDIRADGDLHIDEHHTIEDTGLALGQALREALGNKRGIGRYGFDPPESPWLAAGEGAQHGFTLPMDETIANAALDFSGRPYFVFDGEFKRERVGDMPTELVPHFFRSICDASGLNLHLSVRGENDHHKVEACFKALARALRQAIRREGTALPSTKGAL</sequence>
<feature type="active site" description="Proton donor" evidence="10">
    <location>
        <position position="10"/>
    </location>
</feature>
<dbReference type="PROSITE" id="PS00954">
    <property type="entry name" value="IGP_DEHYDRATASE_1"/>
    <property type="match status" value="1"/>
</dbReference>
<comment type="pathway">
    <text evidence="10">Amino-acid biosynthesis; L-histidine biosynthesis; L-histidine from 5-phospho-alpha-D-ribose 1-diphosphate: step 8/9.</text>
</comment>
<dbReference type="CDD" id="cd07914">
    <property type="entry name" value="IGPD"/>
    <property type="match status" value="1"/>
</dbReference>
<dbReference type="GO" id="GO:0046872">
    <property type="term" value="F:metal ion binding"/>
    <property type="evidence" value="ECO:0007669"/>
    <property type="project" value="UniProtKB-KW"/>
</dbReference>
<dbReference type="FunFam" id="3.30.230.40:FF:000001">
    <property type="entry name" value="Imidazoleglycerol-phosphate dehydratase HisB"/>
    <property type="match status" value="1"/>
</dbReference>
<keyword evidence="3 10" id="KW-0028">Amino-acid biosynthesis</keyword>
<dbReference type="InterPro" id="IPR020565">
    <property type="entry name" value="ImidazoleglycerP_deHydtase_CS"/>
</dbReference>
<keyword evidence="5 10" id="KW-0378">Hydrolase</keyword>
<comment type="caution">
    <text evidence="10">Lacks conserved residue(s) required for the propagation of feature annotation.</text>
</comment>
<evidence type="ECO:0000313" key="11">
    <source>
        <dbReference type="EMBL" id="XBS39766.1"/>
    </source>
</evidence>
<feature type="binding site" evidence="10">
    <location>
        <position position="128"/>
    </location>
    <ligand>
        <name>Mg(2+)</name>
        <dbReference type="ChEBI" id="CHEBI:18420"/>
    </ligand>
</feature>
<dbReference type="Pfam" id="PF13242">
    <property type="entry name" value="Hydrolase_like"/>
    <property type="match status" value="1"/>
</dbReference>
<dbReference type="SUPFAM" id="SSF54211">
    <property type="entry name" value="Ribosomal protein S5 domain 2-like"/>
    <property type="match status" value="2"/>
</dbReference>
<dbReference type="AlphaFoldDB" id="A0AAU7PDR7"/>
<dbReference type="NCBIfam" id="TIGR01656">
    <property type="entry name" value="Histidinol-ppas"/>
    <property type="match status" value="1"/>
</dbReference>
<dbReference type="Gene3D" id="3.30.230.40">
    <property type="entry name" value="Imidazole glycerol phosphate dehydratase, domain 1"/>
    <property type="match status" value="2"/>
</dbReference>
<keyword evidence="2 10" id="KW-0963">Cytoplasm</keyword>
<evidence type="ECO:0000256" key="6">
    <source>
        <dbReference type="ARBA" id="ARBA00022842"/>
    </source>
</evidence>
<comment type="pathway">
    <text evidence="1 10">Amino-acid biosynthesis; L-histidine biosynthesis; L-histidine from 5-phospho-alpha-D-ribose 1-diphosphate: step 6/9.</text>
</comment>
<accession>A0AAU7PDR7</accession>
<dbReference type="RefSeq" id="WP_349657522.1">
    <property type="nucleotide sequence ID" value="NZ_CP144460.1"/>
</dbReference>
<comment type="similarity">
    <text evidence="10">In the C-terminal section; belongs to the imidazoleglycerol-phosphate dehydratase family.</text>
</comment>
<dbReference type="InterPro" id="IPR020566">
    <property type="entry name" value="His_synth_bifunc_HisB"/>
</dbReference>
<evidence type="ECO:0000256" key="4">
    <source>
        <dbReference type="ARBA" id="ARBA00022723"/>
    </source>
</evidence>
<dbReference type="GO" id="GO:0004401">
    <property type="term" value="F:histidinol-phosphatase activity"/>
    <property type="evidence" value="ECO:0007669"/>
    <property type="project" value="UniProtKB-UniRule"/>
</dbReference>
<keyword evidence="6 10" id="KW-0460">Magnesium</keyword>
<protein>
    <recommendedName>
        <fullName evidence="10">Histidine biosynthesis bifunctional protein HisB</fullName>
    </recommendedName>
    <domain>
        <recommendedName>
            <fullName evidence="10">Histidinol-phosphatase</fullName>
            <ecNumber evidence="10">3.1.3.15</ecNumber>
        </recommendedName>
    </domain>
    <domain>
        <recommendedName>
            <fullName evidence="10">Imidazoleglycerol-phosphate dehydratase</fullName>
            <shortName evidence="10">IGPD</shortName>
            <ecNumber evidence="10">4.2.1.19</ecNumber>
        </recommendedName>
    </domain>
</protein>